<evidence type="ECO:0000256" key="3">
    <source>
        <dbReference type="ARBA" id="ARBA00040173"/>
    </source>
</evidence>
<dbReference type="GO" id="GO:0003700">
    <property type="term" value="F:DNA-binding transcription factor activity"/>
    <property type="evidence" value="ECO:0007669"/>
    <property type="project" value="TreeGrafter"/>
</dbReference>
<evidence type="ECO:0000313" key="5">
    <source>
        <dbReference type="Proteomes" id="UP000439752"/>
    </source>
</evidence>
<evidence type="ECO:0000256" key="2">
    <source>
        <dbReference type="ARBA" id="ARBA00034078"/>
    </source>
</evidence>
<dbReference type="Gene3D" id="1.10.10.10">
    <property type="entry name" value="Winged helix-like DNA-binding domain superfamily/Winged helix DNA-binding domain"/>
    <property type="match status" value="1"/>
</dbReference>
<reference evidence="4 5" key="1">
    <citation type="submission" date="2019-10" db="EMBL/GenBank/DDBJ databases">
        <authorList>
            <person name="Karimi E."/>
        </authorList>
    </citation>
    <scope>NUCLEOTIDE SEQUENCE [LARGE SCALE GENOMIC DNA]</scope>
    <source>
        <strain evidence="4">Exiguobacterium sp. 9Y</strain>
    </source>
</reference>
<dbReference type="RefSeq" id="WP_159172459.1">
    <property type="nucleotide sequence ID" value="NZ_LR732308.1"/>
</dbReference>
<dbReference type="InterPro" id="IPR036390">
    <property type="entry name" value="WH_DNA-bd_sf"/>
</dbReference>
<protein>
    <recommendedName>
        <fullName evidence="3">HTH-type transcriptional regulator NsrR</fullName>
    </recommendedName>
</protein>
<dbReference type="Pfam" id="PF02082">
    <property type="entry name" value="Rrf2"/>
    <property type="match status" value="1"/>
</dbReference>
<evidence type="ECO:0000313" key="4">
    <source>
        <dbReference type="EMBL" id="VWX38501.1"/>
    </source>
</evidence>
<dbReference type="EMBL" id="CABWKQ010000034">
    <property type="protein sequence ID" value="VWX38501.1"/>
    <property type="molecule type" value="Genomic_DNA"/>
</dbReference>
<sequence length="148" mass="16807">MRITQYTDYGLRVLIYLGVHRDKITPMPMIASHYGISANHLMKVTQQLTKLGYVESTRGRTGGLRLIKDPANINIGQVVREMEPMEIVECFSEEGRCIIEPNCHLKGILGRALRAFLKELEQHTLAELVENKEELTFLFSSETTSVQS</sequence>
<gene>
    <name evidence="4" type="primary">nsrR</name>
    <name evidence="4" type="ORF">EXIGUO9Y_40015</name>
</gene>
<evidence type="ECO:0000256" key="1">
    <source>
        <dbReference type="ARBA" id="ARBA00023125"/>
    </source>
</evidence>
<dbReference type="InterPro" id="IPR036388">
    <property type="entry name" value="WH-like_DNA-bd_sf"/>
</dbReference>
<dbReference type="GO" id="GO:0005829">
    <property type="term" value="C:cytosol"/>
    <property type="evidence" value="ECO:0007669"/>
    <property type="project" value="TreeGrafter"/>
</dbReference>
<keyword evidence="1" id="KW-0238">DNA-binding</keyword>
<dbReference type="PANTHER" id="PTHR33221:SF4">
    <property type="entry name" value="HTH-TYPE TRANSCRIPTIONAL REPRESSOR NSRR"/>
    <property type="match status" value="1"/>
</dbReference>
<dbReference type="NCBIfam" id="TIGR00738">
    <property type="entry name" value="rrf2_super"/>
    <property type="match status" value="1"/>
</dbReference>
<keyword evidence="5" id="KW-1185">Reference proteome</keyword>
<dbReference type="InterPro" id="IPR000944">
    <property type="entry name" value="Tscrpt_reg_Rrf2"/>
</dbReference>
<comment type="cofactor">
    <cofactor evidence="2">
        <name>[2Fe-2S] cluster</name>
        <dbReference type="ChEBI" id="CHEBI:190135"/>
    </cofactor>
</comment>
<dbReference type="PANTHER" id="PTHR33221">
    <property type="entry name" value="WINGED HELIX-TURN-HELIX TRANSCRIPTIONAL REGULATOR, RRF2 FAMILY"/>
    <property type="match status" value="1"/>
</dbReference>
<dbReference type="GO" id="GO:0003677">
    <property type="term" value="F:DNA binding"/>
    <property type="evidence" value="ECO:0007669"/>
    <property type="project" value="UniProtKB-KW"/>
</dbReference>
<accession>A0A653IIB5</accession>
<proteinExistence type="predicted"/>
<dbReference type="AlphaFoldDB" id="A0A653IIB5"/>
<dbReference type="SUPFAM" id="SSF46785">
    <property type="entry name" value="Winged helix' DNA-binding domain"/>
    <property type="match status" value="1"/>
</dbReference>
<name>A0A653IIB5_9BACL</name>
<dbReference type="Proteomes" id="UP000439752">
    <property type="component" value="Unassembled WGS sequence"/>
</dbReference>
<organism evidence="4 5">
    <name type="scientific">Exiguobacterium oxidotolerans</name>
    <dbReference type="NCBI Taxonomy" id="223958"/>
    <lineage>
        <taxon>Bacteria</taxon>
        <taxon>Bacillati</taxon>
        <taxon>Bacillota</taxon>
        <taxon>Bacilli</taxon>
        <taxon>Bacillales</taxon>
        <taxon>Bacillales Family XII. Incertae Sedis</taxon>
        <taxon>Exiguobacterium</taxon>
    </lineage>
</organism>
<dbReference type="PROSITE" id="PS51197">
    <property type="entry name" value="HTH_RRF2_2"/>
    <property type="match status" value="1"/>
</dbReference>